<dbReference type="SUPFAM" id="SSF46689">
    <property type="entry name" value="Homeodomain-like"/>
    <property type="match status" value="1"/>
</dbReference>
<feature type="DNA-binding region" description="H-T-H motif" evidence="2">
    <location>
        <begin position="53"/>
        <end position="72"/>
    </location>
</feature>
<dbReference type="EMBL" id="BAAAZW010000008">
    <property type="protein sequence ID" value="GAA3964960.1"/>
    <property type="molecule type" value="Genomic_DNA"/>
</dbReference>
<evidence type="ECO:0000313" key="6">
    <source>
        <dbReference type="Proteomes" id="UP001418444"/>
    </source>
</evidence>
<evidence type="ECO:0000259" key="4">
    <source>
        <dbReference type="PROSITE" id="PS50977"/>
    </source>
</evidence>
<evidence type="ECO:0000256" key="2">
    <source>
        <dbReference type="PROSITE-ProRule" id="PRU00335"/>
    </source>
</evidence>
<dbReference type="InterPro" id="IPR009057">
    <property type="entry name" value="Homeodomain-like_sf"/>
</dbReference>
<evidence type="ECO:0000256" key="3">
    <source>
        <dbReference type="SAM" id="MobiDB-lite"/>
    </source>
</evidence>
<evidence type="ECO:0000313" key="5">
    <source>
        <dbReference type="EMBL" id="GAA3964960.1"/>
    </source>
</evidence>
<keyword evidence="6" id="KW-1185">Reference proteome</keyword>
<keyword evidence="1 2" id="KW-0238">DNA-binding</keyword>
<comment type="caution">
    <text evidence="5">The sequence shown here is derived from an EMBL/GenBank/DDBJ whole genome shotgun (WGS) entry which is preliminary data.</text>
</comment>
<feature type="domain" description="HTH tetR-type" evidence="4">
    <location>
        <begin position="31"/>
        <end position="90"/>
    </location>
</feature>
<dbReference type="Proteomes" id="UP001418444">
    <property type="component" value="Unassembled WGS sequence"/>
</dbReference>
<proteinExistence type="predicted"/>
<name>A0ABP7PFT7_9ACTN</name>
<dbReference type="PRINTS" id="PR00455">
    <property type="entry name" value="HTHTETR"/>
</dbReference>
<gene>
    <name evidence="5" type="ORF">GCM10022231_26960</name>
</gene>
<dbReference type="InterPro" id="IPR045823">
    <property type="entry name" value="TetR_C_32"/>
</dbReference>
<dbReference type="PROSITE" id="PS50977">
    <property type="entry name" value="HTH_TETR_2"/>
    <property type="match status" value="1"/>
</dbReference>
<dbReference type="Pfam" id="PF00440">
    <property type="entry name" value="TetR_N"/>
    <property type="match status" value="1"/>
</dbReference>
<organism evidence="5 6">
    <name type="scientific">Gordonia caeni</name>
    <dbReference type="NCBI Taxonomy" id="1007097"/>
    <lineage>
        <taxon>Bacteria</taxon>
        <taxon>Bacillati</taxon>
        <taxon>Actinomycetota</taxon>
        <taxon>Actinomycetes</taxon>
        <taxon>Mycobacteriales</taxon>
        <taxon>Gordoniaceae</taxon>
        <taxon>Gordonia</taxon>
    </lineage>
</organism>
<accession>A0ABP7PFT7</accession>
<evidence type="ECO:0000256" key="1">
    <source>
        <dbReference type="ARBA" id="ARBA00023125"/>
    </source>
</evidence>
<dbReference type="SUPFAM" id="SSF48498">
    <property type="entry name" value="Tetracyclin repressor-like, C-terminal domain"/>
    <property type="match status" value="1"/>
</dbReference>
<dbReference type="Gene3D" id="1.10.357.10">
    <property type="entry name" value="Tetracycline Repressor, domain 2"/>
    <property type="match status" value="1"/>
</dbReference>
<dbReference type="PANTHER" id="PTHR30055">
    <property type="entry name" value="HTH-TYPE TRANSCRIPTIONAL REGULATOR RUTR"/>
    <property type="match status" value="1"/>
</dbReference>
<dbReference type="InterPro" id="IPR050109">
    <property type="entry name" value="HTH-type_TetR-like_transc_reg"/>
</dbReference>
<dbReference type="Pfam" id="PF19344">
    <property type="entry name" value="TetR_C_32"/>
    <property type="match status" value="1"/>
</dbReference>
<feature type="region of interest" description="Disordered" evidence="3">
    <location>
        <begin position="1"/>
        <end position="32"/>
    </location>
</feature>
<reference evidence="6" key="1">
    <citation type="journal article" date="2019" name="Int. J. Syst. Evol. Microbiol.">
        <title>The Global Catalogue of Microorganisms (GCM) 10K type strain sequencing project: providing services to taxonomists for standard genome sequencing and annotation.</title>
        <authorList>
            <consortium name="The Broad Institute Genomics Platform"/>
            <consortium name="The Broad Institute Genome Sequencing Center for Infectious Disease"/>
            <person name="Wu L."/>
            <person name="Ma J."/>
        </authorList>
    </citation>
    <scope>NUCLEOTIDE SEQUENCE [LARGE SCALE GENOMIC DNA]</scope>
    <source>
        <strain evidence="6">JCM 16923</strain>
    </source>
</reference>
<dbReference type="InterPro" id="IPR001647">
    <property type="entry name" value="HTH_TetR"/>
</dbReference>
<sequence>MAGLTGNLGSVSNTPPRRGRGRPPGPAVDPAQRREALLDAAEQAIAESGTQVSLAQVAVAAGLTRSAVYAAFADRDDLLSALARRHSERIVQRLQEAAALDASPREQTRAAVDVLAGWFQDNPELARLLDQRVAGDHLHHSYGAEAVAAILYMGFRARGLDPAPAATWAQGLIGAVSGAVRWWTHTQTVSRDELVDHLTTLIWSGFSGD</sequence>
<dbReference type="PANTHER" id="PTHR30055:SF226">
    <property type="entry name" value="HTH-TYPE TRANSCRIPTIONAL REGULATOR PKSA"/>
    <property type="match status" value="1"/>
</dbReference>
<dbReference type="InterPro" id="IPR036271">
    <property type="entry name" value="Tet_transcr_reg_TetR-rel_C_sf"/>
</dbReference>
<protein>
    <submittedName>
        <fullName evidence="5">TetR/AcrR family transcriptional regulator</fullName>
    </submittedName>
</protein>